<dbReference type="InterPro" id="IPR001466">
    <property type="entry name" value="Beta-lactam-related"/>
</dbReference>
<name>A0A6I3KW85_9NOCA</name>
<dbReference type="RefSeq" id="WP_154787552.1">
    <property type="nucleotide sequence ID" value="NZ_WMBB01000004.1"/>
</dbReference>
<dbReference type="PANTHER" id="PTHR43319">
    <property type="entry name" value="BETA-LACTAMASE-RELATED"/>
    <property type="match status" value="1"/>
</dbReference>
<dbReference type="GO" id="GO:0016787">
    <property type="term" value="F:hydrolase activity"/>
    <property type="evidence" value="ECO:0007669"/>
    <property type="project" value="UniProtKB-KW"/>
</dbReference>
<dbReference type="InterPro" id="IPR012338">
    <property type="entry name" value="Beta-lactam/transpept-like"/>
</dbReference>
<dbReference type="Pfam" id="PF00144">
    <property type="entry name" value="Beta-lactamase"/>
    <property type="match status" value="1"/>
</dbReference>
<dbReference type="AlphaFoldDB" id="A0A6I3KW85"/>
<gene>
    <name evidence="2" type="ORF">GLP40_09950</name>
</gene>
<dbReference type="PANTHER" id="PTHR43319:SF3">
    <property type="entry name" value="BETA-LACTAMASE-RELATED DOMAIN-CONTAINING PROTEIN"/>
    <property type="match status" value="1"/>
</dbReference>
<dbReference type="Proteomes" id="UP000432464">
    <property type="component" value="Unassembled WGS sequence"/>
</dbReference>
<accession>A0A6I3KW85</accession>
<comment type="caution">
    <text evidence="2">The sequence shown here is derived from an EMBL/GenBank/DDBJ whole genome shotgun (WGS) entry which is preliminary data.</text>
</comment>
<proteinExistence type="predicted"/>
<feature type="domain" description="Beta-lactamase-related" evidence="1">
    <location>
        <begin position="39"/>
        <end position="376"/>
    </location>
</feature>
<evidence type="ECO:0000259" key="1">
    <source>
        <dbReference type="Pfam" id="PF00144"/>
    </source>
</evidence>
<dbReference type="Gene3D" id="3.40.710.10">
    <property type="entry name" value="DD-peptidase/beta-lactamase superfamily"/>
    <property type="match status" value="1"/>
</dbReference>
<keyword evidence="3" id="KW-1185">Reference proteome</keyword>
<keyword evidence="2" id="KW-0378">Hydrolase</keyword>
<dbReference type="EMBL" id="WMBB01000004">
    <property type="protein sequence ID" value="MTE13096.1"/>
    <property type="molecule type" value="Genomic_DNA"/>
</dbReference>
<evidence type="ECO:0000313" key="3">
    <source>
        <dbReference type="Proteomes" id="UP000432464"/>
    </source>
</evidence>
<dbReference type="SUPFAM" id="SSF56601">
    <property type="entry name" value="beta-lactamase/transpeptidase-like"/>
    <property type="match status" value="1"/>
</dbReference>
<protein>
    <submittedName>
        <fullName evidence="2">Serine hydrolase</fullName>
    </submittedName>
</protein>
<sequence>MPESRSSRPGHPRLPDTIVHGAWEPGYDDAITAFARLFSTGRGGGALAVYHQGRPVVDIWTGSADLDRGVAWQSNTAALSYSTSKGITATVLHRLAEQGLIDYHAPVAEYWPEFGVNSKKNITVADVLTHRAGLSHVAPLARNLEELVDHHLMEERIAAAAPDRWRGIPAYHAISFGWLAAGIARAVTGKGMGELYRTELAEPLQIDGLHLGTPPPSANVTVAVPHGSQVPFGIPDAARVLRIARHIPAPGAGFIRAIYTHGVERVASGTDPAILLGESPAANGVFTARAIAAVYDGIATDRLLPRSRVRRISRVQTWLPDRNLLLPMGWRLGYHSIPTPGAPRGFGHIGLAGSGGWTDPDTGLSVGLVHNWLPEAGRLPCDQVILPRLLAPIVRAASGTRHTDLPDLRKIS</sequence>
<reference evidence="2 3" key="1">
    <citation type="submission" date="2019-11" db="EMBL/GenBank/DDBJ databases">
        <title>Nocardia sp. nov. CT2-14 isolated from soil.</title>
        <authorList>
            <person name="Kanchanasin P."/>
            <person name="Tanasupawat S."/>
            <person name="Yuki M."/>
            <person name="Kudo T."/>
        </authorList>
    </citation>
    <scope>NUCLEOTIDE SEQUENCE [LARGE SCALE GENOMIC DNA]</scope>
    <source>
        <strain evidence="2 3">CT2-14</strain>
    </source>
</reference>
<organism evidence="2 3">
    <name type="scientific">Nocardia aurantiaca</name>
    <dbReference type="NCBI Taxonomy" id="2675850"/>
    <lineage>
        <taxon>Bacteria</taxon>
        <taxon>Bacillati</taxon>
        <taxon>Actinomycetota</taxon>
        <taxon>Actinomycetes</taxon>
        <taxon>Mycobacteriales</taxon>
        <taxon>Nocardiaceae</taxon>
        <taxon>Nocardia</taxon>
    </lineage>
</organism>
<dbReference type="InterPro" id="IPR052907">
    <property type="entry name" value="Beta-lactamase/esterase"/>
</dbReference>
<evidence type="ECO:0000313" key="2">
    <source>
        <dbReference type="EMBL" id="MTE13096.1"/>
    </source>
</evidence>